<keyword evidence="2" id="KW-0812">Transmembrane</keyword>
<keyword evidence="4" id="KW-1185">Reference proteome</keyword>
<name>A0ABQ6B6P3_9BRAD</name>
<reference evidence="4" key="1">
    <citation type="journal article" date="2019" name="Int. J. Syst. Evol. Microbiol.">
        <title>The Global Catalogue of Microorganisms (GCM) 10K type strain sequencing project: providing services to taxonomists for standard genome sequencing and annotation.</title>
        <authorList>
            <consortium name="The Broad Institute Genomics Platform"/>
            <consortium name="The Broad Institute Genome Sequencing Center for Infectious Disease"/>
            <person name="Wu L."/>
            <person name="Ma J."/>
        </authorList>
    </citation>
    <scope>NUCLEOTIDE SEQUENCE [LARGE SCALE GENOMIC DNA]</scope>
    <source>
        <strain evidence="4">NBRC 102520</strain>
    </source>
</reference>
<dbReference type="EMBL" id="BSOW01000018">
    <property type="protein sequence ID" value="GLR88311.1"/>
    <property type="molecule type" value="Genomic_DNA"/>
</dbReference>
<protein>
    <submittedName>
        <fullName evidence="3">Uncharacterized protein</fullName>
    </submittedName>
</protein>
<proteinExistence type="predicted"/>
<feature type="region of interest" description="Disordered" evidence="1">
    <location>
        <begin position="1"/>
        <end position="26"/>
    </location>
</feature>
<keyword evidence="2" id="KW-1133">Transmembrane helix</keyword>
<dbReference type="Proteomes" id="UP001156905">
    <property type="component" value="Unassembled WGS sequence"/>
</dbReference>
<evidence type="ECO:0000313" key="4">
    <source>
        <dbReference type="Proteomes" id="UP001156905"/>
    </source>
</evidence>
<keyword evidence="2" id="KW-0472">Membrane</keyword>
<comment type="caution">
    <text evidence="3">The sequence shown here is derived from an EMBL/GenBank/DDBJ whole genome shotgun (WGS) entry which is preliminary data.</text>
</comment>
<feature type="transmembrane region" description="Helical" evidence="2">
    <location>
        <begin position="182"/>
        <end position="202"/>
    </location>
</feature>
<evidence type="ECO:0000256" key="1">
    <source>
        <dbReference type="SAM" id="MobiDB-lite"/>
    </source>
</evidence>
<evidence type="ECO:0000313" key="3">
    <source>
        <dbReference type="EMBL" id="GLR88311.1"/>
    </source>
</evidence>
<organism evidence="3 4">
    <name type="scientific">Bradyrhizobium iriomotense</name>
    <dbReference type="NCBI Taxonomy" id="441950"/>
    <lineage>
        <taxon>Bacteria</taxon>
        <taxon>Pseudomonadati</taxon>
        <taxon>Pseudomonadota</taxon>
        <taxon>Alphaproteobacteria</taxon>
        <taxon>Hyphomicrobiales</taxon>
        <taxon>Nitrobacteraceae</taxon>
        <taxon>Bradyrhizobium</taxon>
    </lineage>
</organism>
<accession>A0ABQ6B6P3</accession>
<gene>
    <name evidence="3" type="ORF">GCM10007857_50230</name>
</gene>
<sequence length="214" mass="22262">MLGEADPAEASPPTPAKTDCASRPGKSAAEGQHWVYRVDGHRKCWFQVAEDTRIVKKLVHRQAAKKVAASKKREATSRRLKSVVDVHAELLPSARTDGNGLAPPAPELKVADASPVAATAAALARSAPDMIKLPADQLTAPNPQARQVDVETLLAAASADGDAVVPLAVADPAAKADEDGPGWMASWLGVLLMAVGVVFLLGSSRTLRGGMLAV</sequence>
<evidence type="ECO:0000256" key="2">
    <source>
        <dbReference type="SAM" id="Phobius"/>
    </source>
</evidence>